<dbReference type="PANTHER" id="PTHR11002">
    <property type="entry name" value="CARBONIC ANHYDRASE"/>
    <property type="match status" value="1"/>
</dbReference>
<dbReference type="GO" id="GO:0004089">
    <property type="term" value="F:carbonate dehydratase activity"/>
    <property type="evidence" value="ECO:0007669"/>
    <property type="project" value="InterPro"/>
</dbReference>
<dbReference type="AlphaFoldDB" id="A0A250JPJ8"/>
<keyword evidence="2" id="KW-0862">Zinc</keyword>
<evidence type="ECO:0000256" key="2">
    <source>
        <dbReference type="PIRSR" id="PIRSR601765-1"/>
    </source>
</evidence>
<dbReference type="GO" id="GO:0008270">
    <property type="term" value="F:zinc ion binding"/>
    <property type="evidence" value="ECO:0007669"/>
    <property type="project" value="InterPro"/>
</dbReference>
<evidence type="ECO:0000313" key="3">
    <source>
        <dbReference type="EMBL" id="ATB45046.1"/>
    </source>
</evidence>
<dbReference type="CDD" id="cd03378">
    <property type="entry name" value="beta_CA_cladeC"/>
    <property type="match status" value="1"/>
</dbReference>
<dbReference type="Proteomes" id="UP000217343">
    <property type="component" value="Chromosome"/>
</dbReference>
<keyword evidence="2" id="KW-0479">Metal-binding</keyword>
<name>A0A250JPJ8_9BACT</name>
<dbReference type="InterPro" id="IPR036874">
    <property type="entry name" value="Carbonic_anhydrase_sf"/>
</dbReference>
<proteinExistence type="inferred from homology"/>
<organism evidence="3 4">
    <name type="scientific">Corallococcus macrosporus DSM 14697</name>
    <dbReference type="NCBI Taxonomy" id="1189310"/>
    <lineage>
        <taxon>Bacteria</taxon>
        <taxon>Pseudomonadati</taxon>
        <taxon>Myxococcota</taxon>
        <taxon>Myxococcia</taxon>
        <taxon>Myxococcales</taxon>
        <taxon>Cystobacterineae</taxon>
        <taxon>Myxococcaceae</taxon>
        <taxon>Corallococcus</taxon>
    </lineage>
</organism>
<keyword evidence="4" id="KW-1185">Reference proteome</keyword>
<comment type="similarity">
    <text evidence="1">Belongs to the beta-class carbonic anhydrase family.</text>
</comment>
<dbReference type="SMART" id="SM00947">
    <property type="entry name" value="Pro_CA"/>
    <property type="match status" value="1"/>
</dbReference>
<protein>
    <submittedName>
        <fullName evidence="3">Carbonic anhydrase</fullName>
    </submittedName>
</protein>
<dbReference type="SUPFAM" id="SSF53056">
    <property type="entry name" value="beta-carbonic anhydrase, cab"/>
    <property type="match status" value="1"/>
</dbReference>
<dbReference type="OrthoDB" id="9797527at2"/>
<evidence type="ECO:0000313" key="4">
    <source>
        <dbReference type="Proteomes" id="UP000217343"/>
    </source>
</evidence>
<dbReference type="InterPro" id="IPR001765">
    <property type="entry name" value="Carbonic_anhydrase"/>
</dbReference>
<comment type="cofactor">
    <cofactor evidence="2">
        <name>Zn(2+)</name>
        <dbReference type="ChEBI" id="CHEBI:29105"/>
    </cofactor>
    <text evidence="2">Binds 1 zinc ion per subunit.</text>
</comment>
<reference evidence="3 4" key="1">
    <citation type="submission" date="2017-06" db="EMBL/GenBank/DDBJ databases">
        <title>Sequencing and comparative analysis of myxobacterial genomes.</title>
        <authorList>
            <person name="Rupp O."/>
            <person name="Goesmann A."/>
            <person name="Sogaard-Andersen L."/>
        </authorList>
    </citation>
    <scope>NUCLEOTIDE SEQUENCE [LARGE SCALE GENOMIC DNA]</scope>
    <source>
        <strain evidence="3 4">DSM 14697</strain>
    </source>
</reference>
<dbReference type="RefSeq" id="WP_095956984.1">
    <property type="nucleotide sequence ID" value="NZ_CP022203.1"/>
</dbReference>
<dbReference type="PANTHER" id="PTHR11002:SF79">
    <property type="entry name" value="CARBONIC ANHYDRASE 2"/>
    <property type="match status" value="1"/>
</dbReference>
<sequence>MPPSPTSPLSAQEALAQLRAGNQRFALNARSSENPLGRSARQALVAGQSPFAIILSCSDSRAPSEYIFDQGLGDLFVIRVAGNVVAPSLVGSVEFAAAKFGTRLAVVMGHSHCGAVQATLDYVRDGKGAPSDNIRDIVERCREPVTTVVHAAGPDADPEFLMKQAVRANIRNSCDHLRHGSRLLEKLCQEEGMLIVGAEYSLETGAVDFFDGV</sequence>
<feature type="binding site" evidence="2">
    <location>
        <position position="110"/>
    </location>
    <ligand>
        <name>Zn(2+)</name>
        <dbReference type="ChEBI" id="CHEBI:29105"/>
    </ligand>
</feature>
<dbReference type="EMBL" id="CP022203">
    <property type="protein sequence ID" value="ATB45046.1"/>
    <property type="molecule type" value="Genomic_DNA"/>
</dbReference>
<feature type="binding site" evidence="2">
    <location>
        <position position="59"/>
    </location>
    <ligand>
        <name>Zn(2+)</name>
        <dbReference type="ChEBI" id="CHEBI:29105"/>
    </ligand>
</feature>
<accession>A0A250JPJ8</accession>
<feature type="binding site" evidence="2">
    <location>
        <position position="57"/>
    </location>
    <ligand>
        <name>Zn(2+)</name>
        <dbReference type="ChEBI" id="CHEBI:29105"/>
    </ligand>
</feature>
<dbReference type="Pfam" id="PF00484">
    <property type="entry name" value="Pro_CA"/>
    <property type="match status" value="1"/>
</dbReference>
<evidence type="ECO:0000256" key="1">
    <source>
        <dbReference type="ARBA" id="ARBA00006217"/>
    </source>
</evidence>
<dbReference type="Gene3D" id="3.40.1050.10">
    <property type="entry name" value="Carbonic anhydrase"/>
    <property type="match status" value="1"/>
</dbReference>
<gene>
    <name evidence="3" type="ORF">MYMAC_000629</name>
</gene>
<dbReference type="KEGG" id="mmas:MYMAC_000629"/>
<feature type="binding site" evidence="2">
    <location>
        <position position="113"/>
    </location>
    <ligand>
        <name>Zn(2+)</name>
        <dbReference type="ChEBI" id="CHEBI:29105"/>
    </ligand>
</feature>